<evidence type="ECO:0000256" key="2">
    <source>
        <dbReference type="ARBA" id="ARBA00022729"/>
    </source>
</evidence>
<reference evidence="6 7" key="1">
    <citation type="submission" date="2017-09" db="EMBL/GenBank/DDBJ databases">
        <title>Genome sequence of Lactobacillus brevis D7.</title>
        <authorList>
            <person name="Kwon M.-S."/>
            <person name="Lim S.K."/>
            <person name="Choi H.-J."/>
        </authorList>
    </citation>
    <scope>NUCLEOTIDE SEQUENCE [LARGE SCALE GENOMIC DNA]</scope>
    <source>
        <strain evidence="6 7">D7</strain>
    </source>
</reference>
<evidence type="ECO:0000256" key="3">
    <source>
        <dbReference type="SAM" id="MobiDB-lite"/>
    </source>
</evidence>
<dbReference type="CDD" id="cd06920">
    <property type="entry name" value="NEAT"/>
    <property type="match status" value="2"/>
</dbReference>
<evidence type="ECO:0000313" key="7">
    <source>
        <dbReference type="Proteomes" id="UP000217918"/>
    </source>
</evidence>
<dbReference type="Pfam" id="PF05031">
    <property type="entry name" value="NEAT"/>
    <property type="match status" value="1"/>
</dbReference>
<comment type="caution">
    <text evidence="6">The sequence shown here is derived from an EMBL/GenBank/DDBJ whole genome shotgun (WGS) entry which is preliminary data.</text>
</comment>
<evidence type="ECO:0000259" key="5">
    <source>
        <dbReference type="PROSITE" id="PS50978"/>
    </source>
</evidence>
<evidence type="ECO:0000256" key="4">
    <source>
        <dbReference type="SAM" id="SignalP"/>
    </source>
</evidence>
<gene>
    <name evidence="6" type="ORF">CNR29_03950</name>
</gene>
<feature type="chain" id="PRO_5012539658" evidence="4">
    <location>
        <begin position="31"/>
        <end position="399"/>
    </location>
</feature>
<sequence length="399" mass="43286">MKVRQQFWRWLGCLVLIWAIFIGWSGTAHAAALSNGVYQVPMKIIKADSNATSSANPFFTDSAVARVQDQQTTLLITSNGAQYIKSMKISGQPVTKVKAVNQQTIYQVNLTGQTSPLTTTFSLTTPLGAMNETARLALDWEKAQRLSTTTTTSELLDQTTTLADTAKSSSQASSQDKSSQQTTPATTTKTSTAQTAKIVKATAKTEYWRYQVLQGTKMKKSEADQYYTDLAKVTPTKQGYRVTLTVKYAKSLKLGSRAVVPESINRMAPQQVSYGQKAKAYTMQYSFMVANRQDLASQLIPGKIHVTVPVMSISETFPIRFRFASSGSADQTQAATVAALPKTTEQATTATAPSTTHHAAAKATLPKTGEQQSSWSMLGWLGLIACGYVLGGKQREAAD</sequence>
<name>A0A2A3TX48_LEVBR</name>
<dbReference type="Gene3D" id="2.60.40.1850">
    <property type="match status" value="2"/>
</dbReference>
<dbReference type="PROSITE" id="PS50978">
    <property type="entry name" value="NEAT"/>
    <property type="match status" value="1"/>
</dbReference>
<comment type="subcellular location">
    <subcellularLocation>
        <location evidence="1">Cell envelope</location>
    </subcellularLocation>
</comment>
<dbReference type="GO" id="GO:0030313">
    <property type="term" value="C:cell envelope"/>
    <property type="evidence" value="ECO:0007669"/>
    <property type="project" value="UniProtKB-SubCell"/>
</dbReference>
<accession>A0A2A3TX48</accession>
<dbReference type="EMBL" id="NVYO01000001">
    <property type="protein sequence ID" value="PBQ23216.1"/>
    <property type="molecule type" value="Genomic_DNA"/>
</dbReference>
<dbReference type="RefSeq" id="WP_096109791.1">
    <property type="nucleotide sequence ID" value="NZ_NVYO01000001.1"/>
</dbReference>
<dbReference type="Proteomes" id="UP000217918">
    <property type="component" value="Unassembled WGS sequence"/>
</dbReference>
<proteinExistence type="predicted"/>
<organism evidence="6 7">
    <name type="scientific">Levilactobacillus brevis</name>
    <name type="common">Lactobacillus brevis</name>
    <dbReference type="NCBI Taxonomy" id="1580"/>
    <lineage>
        <taxon>Bacteria</taxon>
        <taxon>Bacillati</taxon>
        <taxon>Bacillota</taxon>
        <taxon>Bacilli</taxon>
        <taxon>Lactobacillales</taxon>
        <taxon>Lactobacillaceae</taxon>
        <taxon>Levilactobacillus</taxon>
    </lineage>
</organism>
<evidence type="ECO:0000256" key="1">
    <source>
        <dbReference type="ARBA" id="ARBA00004196"/>
    </source>
</evidence>
<feature type="region of interest" description="Disordered" evidence="3">
    <location>
        <begin position="340"/>
        <end position="368"/>
    </location>
</feature>
<feature type="compositionally biased region" description="Low complexity" evidence="3">
    <location>
        <begin position="341"/>
        <end position="368"/>
    </location>
</feature>
<dbReference type="InterPro" id="IPR037250">
    <property type="entry name" value="NEAT_dom_sf"/>
</dbReference>
<dbReference type="AlphaFoldDB" id="A0A2A3TX48"/>
<dbReference type="SUPFAM" id="SSF158911">
    <property type="entry name" value="NEAT domain-like"/>
    <property type="match status" value="2"/>
</dbReference>
<dbReference type="InterPro" id="IPR006635">
    <property type="entry name" value="NEAT_dom"/>
</dbReference>
<protein>
    <submittedName>
        <fullName evidence="6">Cell surface protein</fullName>
    </submittedName>
</protein>
<evidence type="ECO:0000313" key="6">
    <source>
        <dbReference type="EMBL" id="PBQ23216.1"/>
    </source>
</evidence>
<feature type="domain" description="NEAT" evidence="5">
    <location>
        <begin position="33"/>
        <end position="156"/>
    </location>
</feature>
<feature type="region of interest" description="Disordered" evidence="3">
    <location>
        <begin position="162"/>
        <end position="194"/>
    </location>
</feature>
<keyword evidence="2 4" id="KW-0732">Signal</keyword>
<feature type="signal peptide" evidence="4">
    <location>
        <begin position="1"/>
        <end position="30"/>
    </location>
</feature>